<proteinExistence type="predicted"/>
<accession>A0ABT8LCQ4</accession>
<organism evidence="3 4">
    <name type="scientific">Agaribacillus aureus</name>
    <dbReference type="NCBI Taxonomy" id="3051825"/>
    <lineage>
        <taxon>Bacteria</taxon>
        <taxon>Pseudomonadati</taxon>
        <taxon>Bacteroidota</taxon>
        <taxon>Cytophagia</taxon>
        <taxon>Cytophagales</taxon>
        <taxon>Splendidivirgaceae</taxon>
        <taxon>Agaribacillus</taxon>
    </lineage>
</organism>
<evidence type="ECO:0000259" key="2">
    <source>
        <dbReference type="Pfam" id="PF18818"/>
    </source>
</evidence>
<feature type="domain" description="N-terminal" evidence="1">
    <location>
        <begin position="12"/>
        <end position="130"/>
    </location>
</feature>
<dbReference type="RefSeq" id="WP_346760901.1">
    <property type="nucleotide sequence ID" value="NZ_JAUJEB010000007.1"/>
</dbReference>
<evidence type="ECO:0000313" key="3">
    <source>
        <dbReference type="EMBL" id="MDN5215562.1"/>
    </source>
</evidence>
<reference evidence="3" key="1">
    <citation type="submission" date="2023-06" db="EMBL/GenBank/DDBJ databases">
        <title>Genomic of Agaribacillus aureum.</title>
        <authorList>
            <person name="Wang G."/>
        </authorList>
    </citation>
    <scope>NUCLEOTIDE SEQUENCE</scope>
    <source>
        <strain evidence="3">BMA12</strain>
    </source>
</reference>
<dbReference type="InterPro" id="IPR013610">
    <property type="entry name" value="ArdC_N"/>
</dbReference>
<gene>
    <name evidence="3" type="ORF">QQ020_26025</name>
</gene>
<dbReference type="Pfam" id="PF18818">
    <property type="entry name" value="MPTase-PolyVal"/>
    <property type="match status" value="1"/>
</dbReference>
<dbReference type="Proteomes" id="UP001172083">
    <property type="component" value="Unassembled WGS sequence"/>
</dbReference>
<protein>
    <submittedName>
        <fullName evidence="3">Zincin-like metallopeptidase domain-containing protein</fullName>
    </submittedName>
</protein>
<feature type="domain" description="Polyvalent protein metallopeptidase" evidence="2">
    <location>
        <begin position="158"/>
        <end position="289"/>
    </location>
</feature>
<dbReference type="InterPro" id="IPR017113">
    <property type="entry name" value="Antirestriction_ArdC"/>
</dbReference>
<dbReference type="PIRSF" id="PIRSF037112">
    <property type="entry name" value="Antirestriction_ArdC"/>
    <property type="match status" value="1"/>
</dbReference>
<dbReference type="InterPro" id="IPR041459">
    <property type="entry name" value="MPTase-PolyVal"/>
</dbReference>
<dbReference type="EMBL" id="JAUJEB010000007">
    <property type="protein sequence ID" value="MDN5215562.1"/>
    <property type="molecule type" value="Genomic_DNA"/>
</dbReference>
<keyword evidence="4" id="KW-1185">Reference proteome</keyword>
<evidence type="ECO:0000259" key="1">
    <source>
        <dbReference type="Pfam" id="PF08401"/>
    </source>
</evidence>
<comment type="caution">
    <text evidence="3">The sequence shown here is derived from an EMBL/GenBank/DDBJ whole genome shotgun (WGS) entry which is preliminary data.</text>
</comment>
<evidence type="ECO:0000313" key="4">
    <source>
        <dbReference type="Proteomes" id="UP001172083"/>
    </source>
</evidence>
<dbReference type="Pfam" id="PF08401">
    <property type="entry name" value="ArdcN"/>
    <property type="match status" value="1"/>
</dbReference>
<name>A0ABT8LCQ4_9BACT</name>
<sequence length="310" mass="35380">MTNRKAKTSSPDIHQEVTDKIISLLDHVDLDDYQPPFSQLAAQGLPENPTTGNHYQGVNILALWFNQQSGKFTSNQWATFKQWKDNGAQVRKGEKGSRVIFYKTLLKSEENESGEPEEIKIPMLRLFTVFNANQVDGYEDDKNDNVPKTDKVQRIKLIDQFCAATGADIRTGESEAYYDKIEDYINMPETSMFLDTPETSATENYYSVLFHELTHWTGAEKRLDRPGITERIKTEDYAFEELIAELGGAFLAARHRITQTLPKNHAIYIKSWLQALKEDKTHIFKASAQAAKAVEYLNEITKTHPKLEIA</sequence>